<dbReference type="Pfam" id="PF01142">
    <property type="entry name" value="TruD"/>
    <property type="match status" value="2"/>
</dbReference>
<sequence>MEKQNIFNKIYILNHSPINAYFSKNSSDFVVREVPLYEWSGDGEHLIVEIQKKDLTTYDALHLLSEVSGVKMRDFGYAGLKDKEGMTTQFISMPRKFEKTLENFSHEKMKVLSLNCHNNKLRIGHLKGNNFFIKLKKVNPIEAQKLSNALTTLDKIGFANYFGYQRFGKFGDNANEGRAILSGEKKIKNPKISKLMISAYQSDLFNSWLSKRVEISKFCSEFSQKEIADIYKFDKDVIKNLKNQTQFYKLFEGEVLGHYPFGKCFICEDLQNELERFAKRDITSMGLIFGGKTIQAKGLAKHLEDEIFYETTKFMDKLNGTRRFAWSYLDTLEYKYNEDMAQFSLSFYLPKGSYATVILEEILHRDIFDDCL</sequence>
<dbReference type="GO" id="GO:0005829">
    <property type="term" value="C:cytosol"/>
    <property type="evidence" value="ECO:0007669"/>
    <property type="project" value="TreeGrafter"/>
</dbReference>
<feature type="active site" description="Nucleophile" evidence="4">
    <location>
        <position position="82"/>
    </location>
</feature>
<dbReference type="GeneID" id="93090475"/>
<dbReference type="PROSITE" id="PS50984">
    <property type="entry name" value="TRUD"/>
    <property type="match status" value="1"/>
</dbReference>
<dbReference type="InterPro" id="IPR042214">
    <property type="entry name" value="TruD_catalytic"/>
</dbReference>
<dbReference type="GO" id="GO:0003723">
    <property type="term" value="F:RNA binding"/>
    <property type="evidence" value="ECO:0007669"/>
    <property type="project" value="InterPro"/>
</dbReference>
<evidence type="ECO:0000256" key="4">
    <source>
        <dbReference type="HAMAP-Rule" id="MF_01082"/>
    </source>
</evidence>
<dbReference type="EMBL" id="UFVD01000001">
    <property type="protein sequence ID" value="SUX09415.1"/>
    <property type="molecule type" value="Genomic_DNA"/>
</dbReference>
<dbReference type="GO" id="GO:0031119">
    <property type="term" value="P:tRNA pseudouridine synthesis"/>
    <property type="evidence" value="ECO:0007669"/>
    <property type="project" value="UniProtKB-UniRule"/>
</dbReference>
<comment type="function">
    <text evidence="4">Responsible for synthesis of pseudouridine from uracil-13 in transfer RNAs.</text>
</comment>
<evidence type="ECO:0000313" key="6">
    <source>
        <dbReference type="Proteomes" id="UP000254920"/>
    </source>
</evidence>
<dbReference type="InterPro" id="IPR001656">
    <property type="entry name" value="PsdUridine_synth_TruD"/>
</dbReference>
<accession>A0A381DGM6</accession>
<gene>
    <name evidence="4 5" type="primary">truD</name>
    <name evidence="5" type="ORF">NCTC12475_00020</name>
</gene>
<name>A0A381DGM6_9BACT</name>
<dbReference type="NCBIfam" id="TIGR00094">
    <property type="entry name" value="tRNA_TruD_broad"/>
    <property type="match status" value="1"/>
</dbReference>
<dbReference type="NCBIfam" id="NF002154">
    <property type="entry name" value="PRK00984.1-3"/>
    <property type="match status" value="1"/>
</dbReference>
<keyword evidence="2 4" id="KW-0819">tRNA processing</keyword>
<dbReference type="Proteomes" id="UP000254920">
    <property type="component" value="Unassembled WGS sequence"/>
</dbReference>
<dbReference type="InterPro" id="IPR020103">
    <property type="entry name" value="PsdUridine_synth_cat_dom_sf"/>
</dbReference>
<dbReference type="InterPro" id="IPR011760">
    <property type="entry name" value="PsdUridine_synth_TruD_insert"/>
</dbReference>
<evidence type="ECO:0000256" key="3">
    <source>
        <dbReference type="ARBA" id="ARBA00023235"/>
    </source>
</evidence>
<dbReference type="PANTHER" id="PTHR47811:SF1">
    <property type="entry name" value="TRNA PSEUDOURIDINE SYNTHASE D"/>
    <property type="match status" value="1"/>
</dbReference>
<dbReference type="EC" id="5.4.99.27" evidence="4"/>
<organism evidence="5 6">
    <name type="scientific">Campylobacter sputorum subsp. sputorum</name>
    <dbReference type="NCBI Taxonomy" id="32024"/>
    <lineage>
        <taxon>Bacteria</taxon>
        <taxon>Pseudomonadati</taxon>
        <taxon>Campylobacterota</taxon>
        <taxon>Epsilonproteobacteria</taxon>
        <taxon>Campylobacterales</taxon>
        <taxon>Campylobacteraceae</taxon>
        <taxon>Campylobacter</taxon>
    </lineage>
</organism>
<dbReference type="OrthoDB" id="1550679at2"/>
<proteinExistence type="inferred from homology"/>
<dbReference type="RefSeq" id="WP_089182319.1">
    <property type="nucleotide sequence ID" value="NZ_CP043427.1"/>
</dbReference>
<dbReference type="SUPFAM" id="SSF55120">
    <property type="entry name" value="Pseudouridine synthase"/>
    <property type="match status" value="1"/>
</dbReference>
<comment type="similarity">
    <text evidence="1 4">Belongs to the pseudouridine synthase TruD family.</text>
</comment>
<dbReference type="GO" id="GO:0160150">
    <property type="term" value="F:tRNA pseudouridine(13) synthase activity"/>
    <property type="evidence" value="ECO:0007669"/>
    <property type="project" value="UniProtKB-EC"/>
</dbReference>
<dbReference type="HAMAP" id="MF_01082">
    <property type="entry name" value="TruD"/>
    <property type="match status" value="1"/>
</dbReference>
<dbReference type="AlphaFoldDB" id="A0A381DGM6"/>
<keyword evidence="6" id="KW-1185">Reference proteome</keyword>
<dbReference type="InterPro" id="IPR050170">
    <property type="entry name" value="TruD_pseudoU_synthase"/>
</dbReference>
<reference evidence="5 6" key="1">
    <citation type="submission" date="2018-06" db="EMBL/GenBank/DDBJ databases">
        <authorList>
            <consortium name="Pathogen Informatics"/>
            <person name="Doyle S."/>
        </authorList>
    </citation>
    <scope>NUCLEOTIDE SEQUENCE [LARGE SCALE GENOMIC DNA]</scope>
    <source>
        <strain evidence="5 6">NCTC12475</strain>
    </source>
</reference>
<evidence type="ECO:0000256" key="1">
    <source>
        <dbReference type="ARBA" id="ARBA00007953"/>
    </source>
</evidence>
<keyword evidence="3 4" id="KW-0413">Isomerase</keyword>
<evidence type="ECO:0000313" key="5">
    <source>
        <dbReference type="EMBL" id="SUX09415.1"/>
    </source>
</evidence>
<comment type="catalytic activity">
    <reaction evidence="4">
        <text>uridine(13) in tRNA = pseudouridine(13) in tRNA</text>
        <dbReference type="Rhea" id="RHEA:42540"/>
        <dbReference type="Rhea" id="RHEA-COMP:10105"/>
        <dbReference type="Rhea" id="RHEA-COMP:10106"/>
        <dbReference type="ChEBI" id="CHEBI:65314"/>
        <dbReference type="ChEBI" id="CHEBI:65315"/>
        <dbReference type="EC" id="5.4.99.27"/>
    </reaction>
</comment>
<protein>
    <recommendedName>
        <fullName evidence="4">tRNA pseudouridine synthase D</fullName>
        <ecNumber evidence="4">5.4.99.27</ecNumber>
    </recommendedName>
    <alternativeName>
        <fullName evidence="4">tRNA pseudouridine(13) synthase</fullName>
    </alternativeName>
    <alternativeName>
        <fullName evidence="4">tRNA pseudouridylate synthase D</fullName>
    </alternativeName>
    <alternativeName>
        <fullName evidence="4">tRNA-uridine isomerase D</fullName>
    </alternativeName>
</protein>
<dbReference type="PANTHER" id="PTHR47811">
    <property type="entry name" value="TRNA PSEUDOURIDINE SYNTHASE D"/>
    <property type="match status" value="1"/>
</dbReference>
<evidence type="ECO:0000256" key="2">
    <source>
        <dbReference type="ARBA" id="ARBA00022694"/>
    </source>
</evidence>
<dbReference type="Gene3D" id="3.30.2350.20">
    <property type="entry name" value="TruD, catalytic domain"/>
    <property type="match status" value="1"/>
</dbReference>
<dbReference type="STRING" id="32024.GCA_000788295_00433"/>